<evidence type="ECO:0000256" key="1">
    <source>
        <dbReference type="SAM" id="MobiDB-lite"/>
    </source>
</evidence>
<accession>A0A0F9IC45</accession>
<sequence length="166" mass="19700">MGYKEDLQMDKHSLDSEWERQALLYMKWAEEYADAVLVRDRIKERVELIKAELYTEIVQGFIDLDEKKPTETAINNMILSEKKYKEVMNKYLESKRDAENLAGAKEGMQHKKKAIESLTHLWLGGYYADPKIPAEAKKESFEKTDKDMKLSRKDRPDRLKRRRIEK</sequence>
<name>A0A0F9IC45_9ZZZZ</name>
<organism evidence="2">
    <name type="scientific">marine sediment metagenome</name>
    <dbReference type="NCBI Taxonomy" id="412755"/>
    <lineage>
        <taxon>unclassified sequences</taxon>
        <taxon>metagenomes</taxon>
        <taxon>ecological metagenomes</taxon>
    </lineage>
</organism>
<feature type="region of interest" description="Disordered" evidence="1">
    <location>
        <begin position="137"/>
        <end position="166"/>
    </location>
</feature>
<evidence type="ECO:0000313" key="2">
    <source>
        <dbReference type="EMBL" id="KKM25022.1"/>
    </source>
</evidence>
<dbReference type="EMBL" id="LAZR01012803">
    <property type="protein sequence ID" value="KKM25022.1"/>
    <property type="molecule type" value="Genomic_DNA"/>
</dbReference>
<protein>
    <submittedName>
        <fullName evidence="2">Uncharacterized protein</fullName>
    </submittedName>
</protein>
<proteinExistence type="predicted"/>
<dbReference type="AlphaFoldDB" id="A0A0F9IC45"/>
<reference evidence="2" key="1">
    <citation type="journal article" date="2015" name="Nature">
        <title>Complex archaea that bridge the gap between prokaryotes and eukaryotes.</title>
        <authorList>
            <person name="Spang A."/>
            <person name="Saw J.H."/>
            <person name="Jorgensen S.L."/>
            <person name="Zaremba-Niedzwiedzka K."/>
            <person name="Martijn J."/>
            <person name="Lind A.E."/>
            <person name="van Eijk R."/>
            <person name="Schleper C."/>
            <person name="Guy L."/>
            <person name="Ettema T.J."/>
        </authorList>
    </citation>
    <scope>NUCLEOTIDE SEQUENCE</scope>
</reference>
<gene>
    <name evidence="2" type="ORF">LCGC14_1599160</name>
</gene>
<comment type="caution">
    <text evidence="2">The sequence shown here is derived from an EMBL/GenBank/DDBJ whole genome shotgun (WGS) entry which is preliminary data.</text>
</comment>
<feature type="compositionally biased region" description="Basic and acidic residues" evidence="1">
    <location>
        <begin position="137"/>
        <end position="157"/>
    </location>
</feature>